<accession>A0ABU7RQL4</accession>
<dbReference type="EMBL" id="JAZGQK010000007">
    <property type="protein sequence ID" value="MEE6258782.1"/>
    <property type="molecule type" value="Genomic_DNA"/>
</dbReference>
<dbReference type="InterPro" id="IPR035959">
    <property type="entry name" value="RutC-like_sf"/>
</dbReference>
<organism evidence="1 2">
    <name type="scientific">Plantactinospora sonchi</name>
    <dbReference type="NCBI Taxonomy" id="1544735"/>
    <lineage>
        <taxon>Bacteria</taxon>
        <taxon>Bacillati</taxon>
        <taxon>Actinomycetota</taxon>
        <taxon>Actinomycetes</taxon>
        <taxon>Micromonosporales</taxon>
        <taxon>Micromonosporaceae</taxon>
        <taxon>Plantactinospora</taxon>
    </lineage>
</organism>
<dbReference type="Proteomes" id="UP001332243">
    <property type="component" value="Unassembled WGS sequence"/>
</dbReference>
<dbReference type="EC" id="3.5.-.-" evidence="1"/>
<dbReference type="SUPFAM" id="SSF55298">
    <property type="entry name" value="YjgF-like"/>
    <property type="match status" value="1"/>
</dbReference>
<dbReference type="InterPro" id="IPR006175">
    <property type="entry name" value="YjgF/YER057c/UK114"/>
</dbReference>
<dbReference type="RefSeq" id="WP_331213908.1">
    <property type="nucleotide sequence ID" value="NZ_JAZGQK010000007.1"/>
</dbReference>
<sequence>MPKRIVVAEKAAPPGGPYSHAVVAGDFAYLAGACPVLPDGTWVRGDFAAQARAAFDNLARVAEAAGGDLGSAVRVGVYLRDFADFPAMNEIYQEYFGTENLPARTTLPVALNGFDIEVDAVLYLGDQAVSGGSERDGSESGPTAADQ</sequence>
<proteinExistence type="predicted"/>
<keyword evidence="1" id="KW-0378">Hydrolase</keyword>
<dbReference type="GO" id="GO:0016787">
    <property type="term" value="F:hydrolase activity"/>
    <property type="evidence" value="ECO:0007669"/>
    <property type="project" value="UniProtKB-KW"/>
</dbReference>
<name>A0ABU7RQL4_9ACTN</name>
<keyword evidence="2" id="KW-1185">Reference proteome</keyword>
<reference evidence="1 2" key="1">
    <citation type="submission" date="2024-01" db="EMBL/GenBank/DDBJ databases">
        <title>Genome insights into Plantactinospora sonchi sp. nov.</title>
        <authorList>
            <person name="Wang L."/>
        </authorList>
    </citation>
    <scope>NUCLEOTIDE SEQUENCE [LARGE SCALE GENOMIC DNA]</scope>
    <source>
        <strain evidence="1 2">NEAU-QY2</strain>
    </source>
</reference>
<protein>
    <submittedName>
        <fullName evidence="1">RidA family protein</fullName>
        <ecNumber evidence="1">3.5.-.-</ecNumber>
    </submittedName>
</protein>
<evidence type="ECO:0000313" key="2">
    <source>
        <dbReference type="Proteomes" id="UP001332243"/>
    </source>
</evidence>
<dbReference type="PANTHER" id="PTHR11803:SF39">
    <property type="entry name" value="2-IMINOBUTANOATE_2-IMINOPROPANOATE DEAMINASE"/>
    <property type="match status" value="1"/>
</dbReference>
<dbReference type="Pfam" id="PF01042">
    <property type="entry name" value="Ribonuc_L-PSP"/>
    <property type="match status" value="1"/>
</dbReference>
<comment type="caution">
    <text evidence="1">The sequence shown here is derived from an EMBL/GenBank/DDBJ whole genome shotgun (WGS) entry which is preliminary data.</text>
</comment>
<gene>
    <name evidence="1" type="ORF">V1633_09805</name>
</gene>
<dbReference type="CDD" id="cd00448">
    <property type="entry name" value="YjgF_YER057c_UK114_family"/>
    <property type="match status" value="1"/>
</dbReference>
<dbReference type="PANTHER" id="PTHR11803">
    <property type="entry name" value="2-IMINOBUTANOATE/2-IMINOPROPANOATE DEAMINASE RIDA"/>
    <property type="match status" value="1"/>
</dbReference>
<dbReference type="Gene3D" id="3.30.1330.40">
    <property type="entry name" value="RutC-like"/>
    <property type="match status" value="1"/>
</dbReference>
<evidence type="ECO:0000313" key="1">
    <source>
        <dbReference type="EMBL" id="MEE6258782.1"/>
    </source>
</evidence>